<evidence type="ECO:0000313" key="2">
    <source>
        <dbReference type="Proteomes" id="UP000887013"/>
    </source>
</evidence>
<dbReference type="EMBL" id="BMAW01125817">
    <property type="protein sequence ID" value="GFU14207.1"/>
    <property type="molecule type" value="Genomic_DNA"/>
</dbReference>
<reference evidence="1" key="1">
    <citation type="submission" date="2020-08" db="EMBL/GenBank/DDBJ databases">
        <title>Multicomponent nature underlies the extraordinary mechanical properties of spider dragline silk.</title>
        <authorList>
            <person name="Kono N."/>
            <person name="Nakamura H."/>
            <person name="Mori M."/>
            <person name="Yoshida Y."/>
            <person name="Ohtoshi R."/>
            <person name="Malay A.D."/>
            <person name="Moran D.A.P."/>
            <person name="Tomita M."/>
            <person name="Numata K."/>
            <person name="Arakawa K."/>
        </authorList>
    </citation>
    <scope>NUCLEOTIDE SEQUENCE</scope>
</reference>
<comment type="caution">
    <text evidence="1">The sequence shown here is derived from an EMBL/GenBank/DDBJ whole genome shotgun (WGS) entry which is preliminary data.</text>
</comment>
<organism evidence="1 2">
    <name type="scientific">Nephila pilipes</name>
    <name type="common">Giant wood spider</name>
    <name type="synonym">Nephila maculata</name>
    <dbReference type="NCBI Taxonomy" id="299642"/>
    <lineage>
        <taxon>Eukaryota</taxon>
        <taxon>Metazoa</taxon>
        <taxon>Ecdysozoa</taxon>
        <taxon>Arthropoda</taxon>
        <taxon>Chelicerata</taxon>
        <taxon>Arachnida</taxon>
        <taxon>Araneae</taxon>
        <taxon>Araneomorphae</taxon>
        <taxon>Entelegynae</taxon>
        <taxon>Araneoidea</taxon>
        <taxon>Nephilidae</taxon>
        <taxon>Nephila</taxon>
    </lineage>
</organism>
<accession>A0A8X6QAA0</accession>
<keyword evidence="2" id="KW-1185">Reference proteome</keyword>
<dbReference type="AlphaFoldDB" id="A0A8X6QAA0"/>
<evidence type="ECO:0000313" key="1">
    <source>
        <dbReference type="EMBL" id="GFU14207.1"/>
    </source>
</evidence>
<dbReference type="Proteomes" id="UP000887013">
    <property type="component" value="Unassembled WGS sequence"/>
</dbReference>
<protein>
    <submittedName>
        <fullName evidence="1">Uncharacterized protein</fullName>
    </submittedName>
</protein>
<name>A0A8X6QAA0_NEPPI</name>
<sequence>MSLGVWLALRALPNPNTLREFAFCRPPSGGRDFLSLIMLILLILERHYIPAEDQEEKKKWERFRIKKFVERLS</sequence>
<gene>
    <name evidence="1" type="ORF">NPIL_381521</name>
</gene>
<proteinExistence type="predicted"/>